<dbReference type="EMBL" id="CP003639">
    <property type="protein sequence ID" value="AFM40264.1"/>
    <property type="molecule type" value="Genomic_DNA"/>
</dbReference>
<evidence type="ECO:0000313" key="3">
    <source>
        <dbReference type="Proteomes" id="UP000002892"/>
    </source>
</evidence>
<proteinExistence type="predicted"/>
<name>I4D390_DESAJ</name>
<dbReference type="PROSITE" id="PS51257">
    <property type="entry name" value="PROKAR_LIPOPROTEIN"/>
    <property type="match status" value="1"/>
</dbReference>
<dbReference type="KEGG" id="dai:Desaci_1234"/>
<keyword evidence="1" id="KW-0732">Signal</keyword>
<dbReference type="AlphaFoldDB" id="I4D390"/>
<feature type="chain" id="PRO_5039353716" evidence="1">
    <location>
        <begin position="24"/>
        <end position="192"/>
    </location>
</feature>
<dbReference type="Proteomes" id="UP000002892">
    <property type="component" value="Chromosome"/>
</dbReference>
<protein>
    <submittedName>
        <fullName evidence="2">Uncharacterized protein</fullName>
    </submittedName>
</protein>
<gene>
    <name evidence="2" type="ordered locus">Desaci_1234</name>
</gene>
<dbReference type="eggNOG" id="ENOG502ZXKI">
    <property type="taxonomic scope" value="Bacteria"/>
</dbReference>
<evidence type="ECO:0000256" key="1">
    <source>
        <dbReference type="SAM" id="SignalP"/>
    </source>
</evidence>
<reference evidence="2 3" key="1">
    <citation type="journal article" date="2012" name="J. Bacteriol.">
        <title>Complete genome sequences of Desulfosporosinus orientis DSM765T, Desulfosporosinus youngiae DSM17734T, Desulfosporosinus meridiei DSM13257T, and Desulfosporosinus acidiphilus DSM22704T.</title>
        <authorList>
            <person name="Pester M."/>
            <person name="Brambilla E."/>
            <person name="Alazard D."/>
            <person name="Rattei T."/>
            <person name="Weinmaier T."/>
            <person name="Han J."/>
            <person name="Lucas S."/>
            <person name="Lapidus A."/>
            <person name="Cheng J.F."/>
            <person name="Goodwin L."/>
            <person name="Pitluck S."/>
            <person name="Peters L."/>
            <person name="Ovchinnikova G."/>
            <person name="Teshima H."/>
            <person name="Detter J.C."/>
            <person name="Han C.S."/>
            <person name="Tapia R."/>
            <person name="Land M.L."/>
            <person name="Hauser L."/>
            <person name="Kyrpides N.C."/>
            <person name="Ivanova N.N."/>
            <person name="Pagani I."/>
            <person name="Huntmann M."/>
            <person name="Wei C.L."/>
            <person name="Davenport K.W."/>
            <person name="Daligault H."/>
            <person name="Chain P.S."/>
            <person name="Chen A."/>
            <person name="Mavromatis K."/>
            <person name="Markowitz V."/>
            <person name="Szeto E."/>
            <person name="Mikhailova N."/>
            <person name="Pati A."/>
            <person name="Wagner M."/>
            <person name="Woyke T."/>
            <person name="Ollivier B."/>
            <person name="Klenk H.P."/>
            <person name="Spring S."/>
            <person name="Loy A."/>
        </authorList>
    </citation>
    <scope>NUCLEOTIDE SEQUENCE [LARGE SCALE GENOMIC DNA]</scope>
    <source>
        <strain evidence="3">DSM 22704 / JCM 16185 / SJ4</strain>
    </source>
</reference>
<sequence>MKKAFNLICGLIICLSMISGCTASNVSSTKSNTNIQMNTQNEAKSNVTGVTANDARYNWDLPSNVECVVTGNLPEGWSVTFPKKNEGEIFRQGKQVGSIEILGFYGGASGLPNHSSVIKTEDVKSGLGNGKMYLLEREMPAASKNPRTWNEYYAIFPIGQLNLAYNVWIETVNLDKDIVTMKRLLLALGLKN</sequence>
<feature type="signal peptide" evidence="1">
    <location>
        <begin position="1"/>
        <end position="23"/>
    </location>
</feature>
<accession>I4D390</accession>
<dbReference type="HOGENOM" id="CLU_1413132_0_0_9"/>
<dbReference type="RefSeq" id="WP_014826271.1">
    <property type="nucleotide sequence ID" value="NC_018068.1"/>
</dbReference>
<dbReference type="OrthoDB" id="1808647at2"/>
<evidence type="ECO:0000313" key="2">
    <source>
        <dbReference type="EMBL" id="AFM40264.1"/>
    </source>
</evidence>
<organism evidence="2 3">
    <name type="scientific">Desulfosporosinus acidiphilus (strain DSM 22704 / JCM 16185 / SJ4)</name>
    <dbReference type="NCBI Taxonomy" id="646529"/>
    <lineage>
        <taxon>Bacteria</taxon>
        <taxon>Bacillati</taxon>
        <taxon>Bacillota</taxon>
        <taxon>Clostridia</taxon>
        <taxon>Eubacteriales</taxon>
        <taxon>Desulfitobacteriaceae</taxon>
        <taxon>Desulfosporosinus</taxon>
    </lineage>
</organism>
<keyword evidence="3" id="KW-1185">Reference proteome</keyword>